<dbReference type="PANTHER" id="PTHR19328">
    <property type="entry name" value="HEDGEHOG-INTERACTING PROTEIN"/>
    <property type="match status" value="1"/>
</dbReference>
<reference evidence="3 4" key="1">
    <citation type="submission" date="2019-04" db="EMBL/GenBank/DDBJ databases">
        <title>Isachenkonia alkalipeptolytica gen. nov. sp. nov. a new anaerobic, alkiliphilic organothrophic bacterium capable to reduce synthesized ferrihydrite isolated from a soda lake.</title>
        <authorList>
            <person name="Toshchakov S.V."/>
            <person name="Zavarzina D.G."/>
            <person name="Zhilina T.N."/>
            <person name="Kostrikina N.A."/>
            <person name="Kublanov I.V."/>
        </authorList>
    </citation>
    <scope>NUCLEOTIDE SEQUENCE [LARGE SCALE GENOMIC DNA]</scope>
    <source>
        <strain evidence="3 4">Z-1701</strain>
    </source>
</reference>
<dbReference type="InterPro" id="IPR012938">
    <property type="entry name" value="Glc/Sorbosone_DH"/>
</dbReference>
<keyword evidence="4" id="KW-1185">Reference proteome</keyword>
<dbReference type="Gene3D" id="2.120.10.30">
    <property type="entry name" value="TolB, C-terminal domain"/>
    <property type="match status" value="1"/>
</dbReference>
<evidence type="ECO:0000313" key="3">
    <source>
        <dbReference type="EMBL" id="NBG88432.1"/>
    </source>
</evidence>
<gene>
    <name evidence="3" type="ORF">ISALK_07945</name>
</gene>
<comment type="caution">
    <text evidence="3">The sequence shown here is derived from an EMBL/GenBank/DDBJ whole genome shotgun (WGS) entry which is preliminary data.</text>
</comment>
<dbReference type="InterPro" id="IPR011042">
    <property type="entry name" value="6-blade_b-propeller_TolB-like"/>
</dbReference>
<proteinExistence type="predicted"/>
<dbReference type="InterPro" id="IPR011041">
    <property type="entry name" value="Quinoprot_gluc/sorb_DH_b-prop"/>
</dbReference>
<sequence length="405" mass="45760">MKKKRTALWIVLVIAVTGILLWQTGAVNYFLARTIFAPDFEEELLPGEDSTAHRDEEGDEKEPVREEEGERHSIENIDYEIEVVAENLEIPWEIVHLPDGRILVTERPGRVKILDEGEIATIHSVEHAGEGGLLGMALSPTFEEDAYLYLYYTYREDGDFYNRVARYTFEEDQIGEEEVVIEGIPGGRIHNGGRIKFGPDEMLYIATGDAADPELAQNVDSLAGMILRLHPDGGIPEDNPFDQSPVYAYGIRNPQGLAWHPGTEELFSSGHGPTRLDVINHIHPGGNYGWPEITCDEEDSDFEEAVVCYTEFTLAPSGMDFYHHEDLVEESLYVAGLRGNMVMRIDFNREGEFLRQEALFQDYGRIRTVVYHEGSLYIATNNRDGRGVPASEDDRIIRITPILLE</sequence>
<dbReference type="RefSeq" id="WP_160721005.1">
    <property type="nucleotide sequence ID" value="NZ_SUMG01000008.1"/>
</dbReference>
<evidence type="ECO:0000313" key="4">
    <source>
        <dbReference type="Proteomes" id="UP000449710"/>
    </source>
</evidence>
<dbReference type="PANTHER" id="PTHR19328:SF13">
    <property type="entry name" value="HIPL1 PROTEIN"/>
    <property type="match status" value="1"/>
</dbReference>
<protein>
    <submittedName>
        <fullName evidence="3">PQQ-dependent sugar dehydrogenase</fullName>
    </submittedName>
</protein>
<dbReference type="Proteomes" id="UP000449710">
    <property type="component" value="Unassembled WGS sequence"/>
</dbReference>
<dbReference type="AlphaFoldDB" id="A0AA43XKQ8"/>
<feature type="domain" description="Glucose/Sorbosone dehydrogenase" evidence="2">
    <location>
        <begin position="88"/>
        <end position="386"/>
    </location>
</feature>
<feature type="compositionally biased region" description="Basic and acidic residues" evidence="1">
    <location>
        <begin position="50"/>
        <end position="71"/>
    </location>
</feature>
<feature type="region of interest" description="Disordered" evidence="1">
    <location>
        <begin position="47"/>
        <end position="71"/>
    </location>
</feature>
<accession>A0AA43XKQ8</accession>
<dbReference type="EMBL" id="SUMG01000008">
    <property type="protein sequence ID" value="NBG88432.1"/>
    <property type="molecule type" value="Genomic_DNA"/>
</dbReference>
<evidence type="ECO:0000259" key="2">
    <source>
        <dbReference type="Pfam" id="PF07995"/>
    </source>
</evidence>
<dbReference type="SUPFAM" id="SSF50952">
    <property type="entry name" value="Soluble quinoprotein glucose dehydrogenase"/>
    <property type="match status" value="1"/>
</dbReference>
<evidence type="ECO:0000256" key="1">
    <source>
        <dbReference type="SAM" id="MobiDB-lite"/>
    </source>
</evidence>
<name>A0AA43XKQ8_9CLOT</name>
<organism evidence="3 4">
    <name type="scientific">Isachenkonia alkalipeptolytica</name>
    <dbReference type="NCBI Taxonomy" id="2565777"/>
    <lineage>
        <taxon>Bacteria</taxon>
        <taxon>Bacillati</taxon>
        <taxon>Bacillota</taxon>
        <taxon>Clostridia</taxon>
        <taxon>Eubacteriales</taxon>
        <taxon>Clostridiaceae</taxon>
        <taxon>Isachenkonia</taxon>
    </lineage>
</organism>
<dbReference type="Pfam" id="PF07995">
    <property type="entry name" value="GSDH"/>
    <property type="match status" value="1"/>
</dbReference>